<name>A0A4C1ZBF0_EUMVA</name>
<dbReference type="EMBL" id="BGZK01001650">
    <property type="protein sequence ID" value="GBP83937.1"/>
    <property type="molecule type" value="Genomic_DNA"/>
</dbReference>
<evidence type="ECO:0000313" key="2">
    <source>
        <dbReference type="EMBL" id="GBP83937.1"/>
    </source>
</evidence>
<comment type="caution">
    <text evidence="2">The sequence shown here is derived from an EMBL/GenBank/DDBJ whole genome shotgun (WGS) entry which is preliminary data.</text>
</comment>
<accession>A0A4C1ZBF0</accession>
<evidence type="ECO:0000313" key="3">
    <source>
        <dbReference type="Proteomes" id="UP000299102"/>
    </source>
</evidence>
<protein>
    <submittedName>
        <fullName evidence="2">Uncharacterized protein</fullName>
    </submittedName>
</protein>
<keyword evidence="3" id="KW-1185">Reference proteome</keyword>
<feature type="compositionally biased region" description="Basic and acidic residues" evidence="1">
    <location>
        <begin position="125"/>
        <end position="134"/>
    </location>
</feature>
<dbReference type="OrthoDB" id="412981at2759"/>
<organism evidence="2 3">
    <name type="scientific">Eumeta variegata</name>
    <name type="common">Bagworm moth</name>
    <name type="synonym">Eumeta japonica</name>
    <dbReference type="NCBI Taxonomy" id="151549"/>
    <lineage>
        <taxon>Eukaryota</taxon>
        <taxon>Metazoa</taxon>
        <taxon>Ecdysozoa</taxon>
        <taxon>Arthropoda</taxon>
        <taxon>Hexapoda</taxon>
        <taxon>Insecta</taxon>
        <taxon>Pterygota</taxon>
        <taxon>Neoptera</taxon>
        <taxon>Endopterygota</taxon>
        <taxon>Lepidoptera</taxon>
        <taxon>Glossata</taxon>
        <taxon>Ditrysia</taxon>
        <taxon>Tineoidea</taxon>
        <taxon>Psychidae</taxon>
        <taxon>Oiketicinae</taxon>
        <taxon>Eumeta</taxon>
    </lineage>
</organism>
<reference evidence="2 3" key="1">
    <citation type="journal article" date="2019" name="Commun. Biol.">
        <title>The bagworm genome reveals a unique fibroin gene that provides high tensile strength.</title>
        <authorList>
            <person name="Kono N."/>
            <person name="Nakamura H."/>
            <person name="Ohtoshi R."/>
            <person name="Tomita M."/>
            <person name="Numata K."/>
            <person name="Arakawa K."/>
        </authorList>
    </citation>
    <scope>NUCLEOTIDE SEQUENCE [LARGE SCALE GENOMIC DNA]</scope>
</reference>
<gene>
    <name evidence="2" type="ORF">EVAR_66507_1</name>
</gene>
<dbReference type="Proteomes" id="UP000299102">
    <property type="component" value="Unassembled WGS sequence"/>
</dbReference>
<feature type="region of interest" description="Disordered" evidence="1">
    <location>
        <begin position="93"/>
        <end position="140"/>
    </location>
</feature>
<proteinExistence type="predicted"/>
<dbReference type="AlphaFoldDB" id="A0A4C1ZBF0"/>
<sequence length="140" mass="15730">MSGAAASETLSPIESRTTEAGWYVRNDVIARDLQVQSVEVFVQTQARCTFYRVDEGPFLSFQNRRAAARRLYRISYPHSQAVKWRLTTDVSKSKRKSPAIMTREVSVPHETMPGSELKLMPASEADCRRPDDNNAHGVGT</sequence>
<evidence type="ECO:0000256" key="1">
    <source>
        <dbReference type="SAM" id="MobiDB-lite"/>
    </source>
</evidence>